<name>A0A1Y2B9R1_9FUNG</name>
<evidence type="ECO:0000313" key="2">
    <source>
        <dbReference type="EMBL" id="ORY31578.1"/>
    </source>
</evidence>
<sequence>MSIYGSRNEANSAKETLKNKLFAEARKRFEVLPCGDLDPNNAVWACSNLNLPGGKRMQFLRMYHIDGRGMPYNAKTNGLIYIPSANQDGIYRTLRVGYRAPGHRTPGQVTQDTGHRTPGQDTRTGHRTQDTGHRTPGQATQDTGHRTPGQDTRTGYTGHQDRTQDTRTGYTGHRTQDTRTGHQDRLHRTPGQDTGHRTQDTRTGYTGHRTQDTRTGYTGHQDRTPGQVTQDTRTGHRTQDTGYMVNRINEDTEQQTTIDYLSLTTTQLLNHYFNAALLVASHAEYKCNGEDHVRDNVFDSPESVKDAVADAVKKAGLVEAVDLAAHVAPDGSQLVTMDKMSLWKQGMNAFDAAIRKPQSAKWSGLQMAQYFMQLFQPKSRNPLLEEMCKVGSILNSQFLVAQRLRDATSPEPLGNNYRTSARGFLRPRHSNSHSRGSGYRRQTDRDDRDDYCRHEDDYDHRRRDEREDSYRRNDREEFGNRRAGRAGNGRR</sequence>
<evidence type="ECO:0000256" key="1">
    <source>
        <dbReference type="SAM" id="MobiDB-lite"/>
    </source>
</evidence>
<accession>A0A1Y2B9R1</accession>
<dbReference type="Proteomes" id="UP000193642">
    <property type="component" value="Unassembled WGS sequence"/>
</dbReference>
<dbReference type="OrthoDB" id="2184193at2759"/>
<feature type="compositionally biased region" description="Basic residues" evidence="1">
    <location>
        <begin position="482"/>
        <end position="491"/>
    </location>
</feature>
<feature type="region of interest" description="Disordered" evidence="1">
    <location>
        <begin position="408"/>
        <end position="491"/>
    </location>
</feature>
<dbReference type="EMBL" id="MCGO01000076">
    <property type="protein sequence ID" value="ORY31578.1"/>
    <property type="molecule type" value="Genomic_DNA"/>
</dbReference>
<organism evidence="2 3">
    <name type="scientific">Rhizoclosmatium globosum</name>
    <dbReference type="NCBI Taxonomy" id="329046"/>
    <lineage>
        <taxon>Eukaryota</taxon>
        <taxon>Fungi</taxon>
        <taxon>Fungi incertae sedis</taxon>
        <taxon>Chytridiomycota</taxon>
        <taxon>Chytridiomycota incertae sedis</taxon>
        <taxon>Chytridiomycetes</taxon>
        <taxon>Chytridiales</taxon>
        <taxon>Chytriomycetaceae</taxon>
        <taxon>Rhizoclosmatium</taxon>
    </lineage>
</organism>
<evidence type="ECO:0000313" key="3">
    <source>
        <dbReference type="Proteomes" id="UP000193642"/>
    </source>
</evidence>
<reference evidence="2 3" key="1">
    <citation type="submission" date="2016-07" db="EMBL/GenBank/DDBJ databases">
        <title>Pervasive Adenine N6-methylation of Active Genes in Fungi.</title>
        <authorList>
            <consortium name="DOE Joint Genome Institute"/>
            <person name="Mondo S.J."/>
            <person name="Dannebaum R.O."/>
            <person name="Kuo R.C."/>
            <person name="Labutti K."/>
            <person name="Haridas S."/>
            <person name="Kuo A."/>
            <person name="Salamov A."/>
            <person name="Ahrendt S.R."/>
            <person name="Lipzen A."/>
            <person name="Sullivan W."/>
            <person name="Andreopoulos W.B."/>
            <person name="Clum A."/>
            <person name="Lindquist E."/>
            <person name="Daum C."/>
            <person name="Ramamoorthy G.K."/>
            <person name="Gryganskyi A."/>
            <person name="Culley D."/>
            <person name="Magnuson J.K."/>
            <person name="James T.Y."/>
            <person name="O'Malley M.A."/>
            <person name="Stajich J.E."/>
            <person name="Spatafora J.W."/>
            <person name="Visel A."/>
            <person name="Grigoriev I.V."/>
        </authorList>
    </citation>
    <scope>NUCLEOTIDE SEQUENCE [LARGE SCALE GENOMIC DNA]</scope>
    <source>
        <strain evidence="2 3">JEL800</strain>
    </source>
</reference>
<keyword evidence="3" id="KW-1185">Reference proteome</keyword>
<gene>
    <name evidence="2" type="ORF">BCR33DRAFT_771827</name>
</gene>
<dbReference type="AlphaFoldDB" id="A0A1Y2B9R1"/>
<feature type="compositionally biased region" description="Polar residues" evidence="1">
    <location>
        <begin position="213"/>
        <end position="232"/>
    </location>
</feature>
<feature type="compositionally biased region" description="Basic and acidic residues" evidence="1">
    <location>
        <begin position="174"/>
        <end position="187"/>
    </location>
</feature>
<feature type="compositionally biased region" description="Basic and acidic residues" evidence="1">
    <location>
        <begin position="441"/>
        <end position="480"/>
    </location>
</feature>
<comment type="caution">
    <text evidence="2">The sequence shown here is derived from an EMBL/GenBank/DDBJ whole genome shotgun (WGS) entry which is preliminary data.</text>
</comment>
<proteinExistence type="predicted"/>
<protein>
    <submittedName>
        <fullName evidence="2">Uncharacterized protein</fullName>
    </submittedName>
</protein>
<feature type="compositionally biased region" description="Basic and acidic residues" evidence="1">
    <location>
        <begin position="123"/>
        <end position="133"/>
    </location>
</feature>
<feature type="region of interest" description="Disordered" evidence="1">
    <location>
        <begin position="101"/>
        <end position="237"/>
    </location>
</feature>